<sequence length="115" mass="12507">DDLARPATAGPHAPDSQGARWPTSRLAFTPRPASLQPPYLAPEAVTDSSEDTMRVEEIVAMAAAGNVVGLRRLLSKYRQLHLAVRQRLEGRLQHETARAQRLQARPPPPPLGCTG</sequence>
<proteinExistence type="predicted"/>
<gene>
    <name evidence="2" type="ORF">HaLaN_22184</name>
</gene>
<feature type="non-terminal residue" evidence="2">
    <location>
        <position position="115"/>
    </location>
</feature>
<evidence type="ECO:0000313" key="3">
    <source>
        <dbReference type="Proteomes" id="UP000485058"/>
    </source>
</evidence>
<accession>A0A699ZR41</accession>
<reference evidence="2 3" key="1">
    <citation type="submission" date="2020-02" db="EMBL/GenBank/DDBJ databases">
        <title>Draft genome sequence of Haematococcus lacustris strain NIES-144.</title>
        <authorList>
            <person name="Morimoto D."/>
            <person name="Nakagawa S."/>
            <person name="Yoshida T."/>
            <person name="Sawayama S."/>
        </authorList>
    </citation>
    <scope>NUCLEOTIDE SEQUENCE [LARGE SCALE GENOMIC DNA]</scope>
    <source>
        <strain evidence="2 3">NIES-144</strain>
    </source>
</reference>
<protein>
    <submittedName>
        <fullName evidence="2">Uncharacterized protein</fullName>
    </submittedName>
</protein>
<dbReference type="AlphaFoldDB" id="A0A699ZR41"/>
<dbReference type="EMBL" id="BLLF01002525">
    <property type="protein sequence ID" value="GFH24395.1"/>
    <property type="molecule type" value="Genomic_DNA"/>
</dbReference>
<feature type="compositionally biased region" description="Pro residues" evidence="1">
    <location>
        <begin position="105"/>
        <end position="115"/>
    </location>
</feature>
<feature type="region of interest" description="Disordered" evidence="1">
    <location>
        <begin position="1"/>
        <end position="49"/>
    </location>
</feature>
<feature type="non-terminal residue" evidence="2">
    <location>
        <position position="1"/>
    </location>
</feature>
<feature type="region of interest" description="Disordered" evidence="1">
    <location>
        <begin position="94"/>
        <end position="115"/>
    </location>
</feature>
<evidence type="ECO:0000256" key="1">
    <source>
        <dbReference type="SAM" id="MobiDB-lite"/>
    </source>
</evidence>
<dbReference type="Proteomes" id="UP000485058">
    <property type="component" value="Unassembled WGS sequence"/>
</dbReference>
<organism evidence="2 3">
    <name type="scientific">Haematococcus lacustris</name>
    <name type="common">Green alga</name>
    <name type="synonym">Haematococcus pluvialis</name>
    <dbReference type="NCBI Taxonomy" id="44745"/>
    <lineage>
        <taxon>Eukaryota</taxon>
        <taxon>Viridiplantae</taxon>
        <taxon>Chlorophyta</taxon>
        <taxon>core chlorophytes</taxon>
        <taxon>Chlorophyceae</taxon>
        <taxon>CS clade</taxon>
        <taxon>Chlamydomonadales</taxon>
        <taxon>Haematococcaceae</taxon>
        <taxon>Haematococcus</taxon>
    </lineage>
</organism>
<name>A0A699ZR41_HAELA</name>
<keyword evidence="3" id="KW-1185">Reference proteome</keyword>
<comment type="caution">
    <text evidence="2">The sequence shown here is derived from an EMBL/GenBank/DDBJ whole genome shotgun (WGS) entry which is preliminary data.</text>
</comment>
<evidence type="ECO:0000313" key="2">
    <source>
        <dbReference type="EMBL" id="GFH24395.1"/>
    </source>
</evidence>